<keyword evidence="2" id="KW-1185">Reference proteome</keyword>
<organism evidence="1 2">
    <name type="scientific">Puccinia sorghi</name>
    <dbReference type="NCBI Taxonomy" id="27349"/>
    <lineage>
        <taxon>Eukaryota</taxon>
        <taxon>Fungi</taxon>
        <taxon>Dikarya</taxon>
        <taxon>Basidiomycota</taxon>
        <taxon>Pucciniomycotina</taxon>
        <taxon>Pucciniomycetes</taxon>
        <taxon>Pucciniales</taxon>
        <taxon>Pucciniaceae</taxon>
        <taxon>Puccinia</taxon>
    </lineage>
</organism>
<dbReference type="Proteomes" id="UP000037035">
    <property type="component" value="Unassembled WGS sequence"/>
</dbReference>
<dbReference type="AlphaFoldDB" id="A0A0L6V1K9"/>
<dbReference type="PANTHER" id="PTHR46579">
    <property type="entry name" value="F5/8 TYPE C DOMAIN-CONTAINING PROTEIN-RELATED"/>
    <property type="match status" value="1"/>
</dbReference>
<comment type="caution">
    <text evidence="1">The sequence shown here is derived from an EMBL/GenBank/DDBJ whole genome shotgun (WGS) entry which is preliminary data.</text>
</comment>
<proteinExistence type="predicted"/>
<gene>
    <name evidence="1" type="ORF">VP01_2964g6</name>
</gene>
<dbReference type="PANTHER" id="PTHR46579:SF1">
    <property type="entry name" value="F5_8 TYPE C DOMAIN-CONTAINING PROTEIN"/>
    <property type="match status" value="1"/>
</dbReference>
<reference evidence="1 2" key="1">
    <citation type="submission" date="2015-08" db="EMBL/GenBank/DDBJ databases">
        <title>Next Generation Sequencing and Analysis of the Genome of Puccinia sorghi L Schw, the Causal Agent of Maize Common Rust.</title>
        <authorList>
            <person name="Rochi L."/>
            <person name="Burguener G."/>
            <person name="Darino M."/>
            <person name="Turjanski A."/>
            <person name="Kreff E."/>
            <person name="Dieguez M.J."/>
            <person name="Sacco F."/>
        </authorList>
    </citation>
    <scope>NUCLEOTIDE SEQUENCE [LARGE SCALE GENOMIC DNA]</scope>
    <source>
        <strain evidence="1 2">RO10H11247</strain>
    </source>
</reference>
<accession>A0A0L6V1K9</accession>
<protein>
    <submittedName>
        <fullName evidence="1">Uncharacterized protein</fullName>
    </submittedName>
</protein>
<sequence>MLQGGLPHRPLKKVHIPTWIERAIPVLGKASFGRLKADEWRNLFTVQLPLILPLLWTASKALLHNFEHLVSLVNLALKRSINNERINKYRSHLSKYMESSLILFPDSPVAPNHHMAFHLADCLDSFGPCRAWWSFSMERLMGQILKSTSNNHVGNLRALLQISALSDPALAPYIRQVKALYDPIPFVAKHTRPTSSLEEVVFQELIARINQLFPLEQVTWISSDRWAKLSSRNAAKFAQLQSRVTQLRNLTINNVLFSTMETNENNCVVALKTNRNANYGIIENIFKHSQVSPQKVVTTNTWLTVTPLVPVAPAEDTLKGLYAYDMGLALRRIDRSTRLVFHMESTPLAQDFCRVTPTS</sequence>
<dbReference type="OrthoDB" id="3247418at2759"/>
<evidence type="ECO:0000313" key="2">
    <source>
        <dbReference type="Proteomes" id="UP000037035"/>
    </source>
</evidence>
<evidence type="ECO:0000313" key="1">
    <source>
        <dbReference type="EMBL" id="KNZ54367.1"/>
    </source>
</evidence>
<name>A0A0L6V1K9_9BASI</name>
<dbReference type="STRING" id="27349.A0A0L6V1K9"/>
<dbReference type="VEuPathDB" id="FungiDB:VP01_2964g6"/>
<dbReference type="EMBL" id="LAVV01007906">
    <property type="protein sequence ID" value="KNZ54367.1"/>
    <property type="molecule type" value="Genomic_DNA"/>
</dbReference>